<reference evidence="3" key="1">
    <citation type="submission" date="2017-03" db="EMBL/GenBank/DDBJ databases">
        <title>Phytopthora megakarya and P. palmivora, two closely related causual agents of cacao black pod achieved similar genome size and gene model numbers by different mechanisms.</title>
        <authorList>
            <person name="Ali S."/>
            <person name="Shao J."/>
            <person name="Larry D.J."/>
            <person name="Kronmiller B."/>
            <person name="Shen D."/>
            <person name="Strem M.D."/>
            <person name="Melnick R.L."/>
            <person name="Guiltinan M.J."/>
            <person name="Tyler B.M."/>
            <person name="Meinhardt L.W."/>
            <person name="Bailey B.A."/>
        </authorList>
    </citation>
    <scope>NUCLEOTIDE SEQUENCE [LARGE SCALE GENOMIC DNA]</scope>
    <source>
        <strain evidence="3">zdho120</strain>
    </source>
</reference>
<name>A0A225WHC9_9STRA</name>
<protein>
    <recommendedName>
        <fullName evidence="4">Transmembrane protein</fullName>
    </recommendedName>
</protein>
<feature type="transmembrane region" description="Helical" evidence="1">
    <location>
        <begin position="425"/>
        <end position="450"/>
    </location>
</feature>
<keyword evidence="1" id="KW-1133">Transmembrane helix</keyword>
<feature type="transmembrane region" description="Helical" evidence="1">
    <location>
        <begin position="143"/>
        <end position="166"/>
    </location>
</feature>
<dbReference type="EMBL" id="NBNE01000805">
    <property type="protein sequence ID" value="OWZ17143.1"/>
    <property type="molecule type" value="Genomic_DNA"/>
</dbReference>
<proteinExistence type="predicted"/>
<accession>A0A225WHC9</accession>
<gene>
    <name evidence="2" type="ORF">PHMEG_0008959</name>
</gene>
<dbReference type="AlphaFoldDB" id="A0A225WHC9"/>
<evidence type="ECO:0000313" key="2">
    <source>
        <dbReference type="EMBL" id="OWZ17143.1"/>
    </source>
</evidence>
<comment type="caution">
    <text evidence="2">The sequence shown here is derived from an EMBL/GenBank/DDBJ whole genome shotgun (WGS) entry which is preliminary data.</text>
</comment>
<keyword evidence="1" id="KW-0472">Membrane</keyword>
<evidence type="ECO:0008006" key="4">
    <source>
        <dbReference type="Google" id="ProtNLM"/>
    </source>
</evidence>
<feature type="transmembrane region" description="Helical" evidence="1">
    <location>
        <begin position="115"/>
        <end position="137"/>
    </location>
</feature>
<dbReference type="OrthoDB" id="126215at2759"/>
<organism evidence="2 3">
    <name type="scientific">Phytophthora megakarya</name>
    <dbReference type="NCBI Taxonomy" id="4795"/>
    <lineage>
        <taxon>Eukaryota</taxon>
        <taxon>Sar</taxon>
        <taxon>Stramenopiles</taxon>
        <taxon>Oomycota</taxon>
        <taxon>Peronosporomycetes</taxon>
        <taxon>Peronosporales</taxon>
        <taxon>Peronosporaceae</taxon>
        <taxon>Phytophthora</taxon>
    </lineage>
</organism>
<evidence type="ECO:0000256" key="1">
    <source>
        <dbReference type="SAM" id="Phobius"/>
    </source>
</evidence>
<sequence>MLGCLRLLNSVVELWELAQVELHGQVSADRVHKLRVFLEQASLVKVLVVSITLPLFCLVVLVVLEAIPLASLNAGTMANYGFWIRHISTLAVLTPGILSNFRSSLPELNISRKDVAVLSLAGSVLSGASVFVVSLFLGFPVPFTLLVSAPVWFFVVVPPTISIYKTRLKHDQTLLRRFIRCWFIVVWFAVSVVLYPIYIFGFHHLNSVGQVLYVGVLPILKMTGRNVISWLVGDRYDVKAEIVIFNVEVFNALYISVAMQNSAKLSTTLAVMAVDVIQTKVAISDINKMMKGIDEICLTTGRRSSSFRQIAFNLDYRLTPKEPSTTLQKPRTRMPSSVVPTAITTSQKLSMQPLSKHSLQIQPILELSTLGPSVEALKHGRTTSTNSGIHPIQAANTKGMKPKKKTRLQKQLAEKSARVLFTAEFVLLVKYVEAITPAIYGACYLLFYLIHKF</sequence>
<evidence type="ECO:0000313" key="3">
    <source>
        <dbReference type="Proteomes" id="UP000198211"/>
    </source>
</evidence>
<feature type="transmembrane region" description="Helical" evidence="1">
    <location>
        <begin position="178"/>
        <end position="198"/>
    </location>
</feature>
<keyword evidence="3" id="KW-1185">Reference proteome</keyword>
<keyword evidence="1" id="KW-0812">Transmembrane</keyword>
<dbReference type="Proteomes" id="UP000198211">
    <property type="component" value="Unassembled WGS sequence"/>
</dbReference>
<feature type="transmembrane region" description="Helical" evidence="1">
    <location>
        <begin position="83"/>
        <end position="103"/>
    </location>
</feature>
<feature type="transmembrane region" description="Helical" evidence="1">
    <location>
        <begin position="43"/>
        <end position="63"/>
    </location>
</feature>